<sequence>MDEFVEIKLKQMDEFLKSSAGWFRSRSGNEWIYDFHMKKIPVIIKVASSIRIDTERSRNKGSDAIRVYAVVKKGLDPKDKIIRGLLKASRVYRTKNWKTNLKKLIISKLDQAYKIYHKNQRKIRR</sequence>
<dbReference type="EMBL" id="LAZR01000875">
    <property type="protein sequence ID" value="KKN55676.1"/>
    <property type="molecule type" value="Genomic_DNA"/>
</dbReference>
<reference evidence="1" key="1">
    <citation type="journal article" date="2015" name="Nature">
        <title>Complex archaea that bridge the gap between prokaryotes and eukaryotes.</title>
        <authorList>
            <person name="Spang A."/>
            <person name="Saw J.H."/>
            <person name="Jorgensen S.L."/>
            <person name="Zaremba-Niedzwiedzka K."/>
            <person name="Martijn J."/>
            <person name="Lind A.E."/>
            <person name="van Eijk R."/>
            <person name="Schleper C."/>
            <person name="Guy L."/>
            <person name="Ettema T.J."/>
        </authorList>
    </citation>
    <scope>NUCLEOTIDE SEQUENCE</scope>
</reference>
<name>A0A0F9U2X1_9ZZZZ</name>
<comment type="caution">
    <text evidence="1">The sequence shown here is derived from an EMBL/GenBank/DDBJ whole genome shotgun (WGS) entry which is preliminary data.</text>
</comment>
<dbReference type="AlphaFoldDB" id="A0A0F9U2X1"/>
<evidence type="ECO:0000313" key="1">
    <source>
        <dbReference type="EMBL" id="KKN55676.1"/>
    </source>
</evidence>
<organism evidence="1">
    <name type="scientific">marine sediment metagenome</name>
    <dbReference type="NCBI Taxonomy" id="412755"/>
    <lineage>
        <taxon>unclassified sequences</taxon>
        <taxon>metagenomes</taxon>
        <taxon>ecological metagenomes</taxon>
    </lineage>
</organism>
<protein>
    <submittedName>
        <fullName evidence="1">Uncharacterized protein</fullName>
    </submittedName>
</protein>
<proteinExistence type="predicted"/>
<gene>
    <name evidence="1" type="ORF">LCGC14_0579780</name>
</gene>
<accession>A0A0F9U2X1</accession>